<keyword evidence="14" id="KW-1185">Reference proteome</keyword>
<dbReference type="InterPro" id="IPR039426">
    <property type="entry name" value="TonB-dep_rcpt-like"/>
</dbReference>
<dbReference type="PANTHER" id="PTHR47234:SF3">
    <property type="entry name" value="SECRETIN_TONB SHORT N-TERMINAL DOMAIN-CONTAINING PROTEIN"/>
    <property type="match status" value="1"/>
</dbReference>
<evidence type="ECO:0000259" key="11">
    <source>
        <dbReference type="Pfam" id="PF00593"/>
    </source>
</evidence>
<dbReference type="InterPro" id="IPR000531">
    <property type="entry name" value="Beta-barrel_TonB"/>
</dbReference>
<feature type="chain" id="PRO_5031283932" evidence="10">
    <location>
        <begin position="32"/>
        <end position="890"/>
    </location>
</feature>
<dbReference type="Proteomes" id="UP000470213">
    <property type="component" value="Unassembled WGS sequence"/>
</dbReference>
<keyword evidence="7 8" id="KW-0998">Cell outer membrane</keyword>
<dbReference type="Pfam" id="PF07715">
    <property type="entry name" value="Plug"/>
    <property type="match status" value="1"/>
</dbReference>
<dbReference type="RefSeq" id="WP_163087064.1">
    <property type="nucleotide sequence ID" value="NZ_JAAAWN010000021.1"/>
</dbReference>
<evidence type="ECO:0000256" key="3">
    <source>
        <dbReference type="ARBA" id="ARBA00022452"/>
    </source>
</evidence>
<dbReference type="AlphaFoldDB" id="A0A7X5LN02"/>
<dbReference type="Gene3D" id="2.170.130.10">
    <property type="entry name" value="TonB-dependent receptor, plug domain"/>
    <property type="match status" value="1"/>
</dbReference>
<dbReference type="PROSITE" id="PS52016">
    <property type="entry name" value="TONB_DEPENDENT_REC_3"/>
    <property type="match status" value="1"/>
</dbReference>
<evidence type="ECO:0000256" key="10">
    <source>
        <dbReference type="SAM" id="SignalP"/>
    </source>
</evidence>
<keyword evidence="5 9" id="KW-0798">TonB box</keyword>
<dbReference type="PANTHER" id="PTHR47234">
    <property type="match status" value="1"/>
</dbReference>
<evidence type="ECO:0000256" key="9">
    <source>
        <dbReference type="RuleBase" id="RU003357"/>
    </source>
</evidence>
<evidence type="ECO:0000313" key="14">
    <source>
        <dbReference type="Proteomes" id="UP000470213"/>
    </source>
</evidence>
<comment type="subcellular location">
    <subcellularLocation>
        <location evidence="1 8">Cell outer membrane</location>
        <topology evidence="1 8">Multi-pass membrane protein</topology>
    </subcellularLocation>
</comment>
<keyword evidence="2 8" id="KW-0813">Transport</keyword>
<keyword evidence="10" id="KW-0732">Signal</keyword>
<dbReference type="Pfam" id="PF00593">
    <property type="entry name" value="TonB_dep_Rec_b-barrel"/>
    <property type="match status" value="1"/>
</dbReference>
<evidence type="ECO:0000256" key="2">
    <source>
        <dbReference type="ARBA" id="ARBA00022448"/>
    </source>
</evidence>
<keyword evidence="4 8" id="KW-0812">Transmembrane</keyword>
<feature type="domain" description="TonB-dependent receptor plug" evidence="12">
    <location>
        <begin position="63"/>
        <end position="180"/>
    </location>
</feature>
<organism evidence="13 14">
    <name type="scientific">Alteromonas profundi</name>
    <dbReference type="NCBI Taxonomy" id="2696062"/>
    <lineage>
        <taxon>Bacteria</taxon>
        <taxon>Pseudomonadati</taxon>
        <taxon>Pseudomonadota</taxon>
        <taxon>Gammaproteobacteria</taxon>
        <taxon>Alteromonadales</taxon>
        <taxon>Alteromonadaceae</taxon>
        <taxon>Alteromonas/Salinimonas group</taxon>
        <taxon>Alteromonas</taxon>
    </lineage>
</organism>
<evidence type="ECO:0000256" key="7">
    <source>
        <dbReference type="ARBA" id="ARBA00023237"/>
    </source>
</evidence>
<keyword evidence="3 8" id="KW-1134">Transmembrane beta strand</keyword>
<evidence type="ECO:0000259" key="12">
    <source>
        <dbReference type="Pfam" id="PF07715"/>
    </source>
</evidence>
<sequence>MRKTKIQHALTLAVSGISLATLTLATPLVNAQETEETEVQTNEPASIEKIAVVGARGAPRSVTSSPVPVDVLSAEDIEAVAFTDMNNVLMTLVPSYSVGRQPISDGGTFIRPATLRGMPTDKTLVLVNSKRRHRAALVSIGGSGTQGPDIATIPTAAIANVEVLRDGAAAQYGSDAIAGVINFQLKDNTEGGSFTADYGSYFEGDGDQITITGNKGFALGDDGFLSISAEYSDSEATYRGEQYCEDWFCVDEQSDEYIAAATDMANSVHGSDQVQPWGQPNTSGTRIFFNAGYTLSNDAELYAFGNYSESEGDGSFYYRYPGNGTIEDIRLEDGSIWNPLEIFPGGFTPRFFGDVTDYSFVGGVKGMSGDLGYDISGRYGYNDISYTLSNTVNPSMGNESPTSFKPGDLTNEETQFQADFTYDLDQYVFAFGVSYLDESYDISEGEVSSYFAGDYAQADPWSFCNDDYTTTAAGAAVIASGSSLNCANYTTSDSDGDGIEDDGFAGKDAVYTIVGVGSNGFPGYSPDYSGTYERDSYAVYTDISGDITDSLFAQAALRYEDYSDFGSEVVYKVAGFYQLNDEIGIRSSFGTGFRAPTPGQQGTTNVSTRLPDGQPVATGLFPAGGEVAQALGAEELSPEKSTNFTLGLTANYGDLTLTLDYYNIKLEDRLYSVSTRTVSTSVVTDPDADGYDAYQNYLALSSAGVSGAESIGGVFFFQNAFDTVTEGIDAVATYKMESSYGSTMITGSLNYNDTSFDSDPSEYLDPEDIYDFEHGTPEMRGVFSVTHSYDVWSAVARLSYYGEYENVGSDDGTEINVETIQTYDSEFMFDIEGSYMINENLTLSVGVRNLFDNYPNPTVNGDACCGQIYDSASVVDWQGGYYYTRLAARF</sequence>
<evidence type="ECO:0000256" key="4">
    <source>
        <dbReference type="ARBA" id="ARBA00022692"/>
    </source>
</evidence>
<dbReference type="EMBL" id="JAAAWN010000021">
    <property type="protein sequence ID" value="NDV92375.1"/>
    <property type="molecule type" value="Genomic_DNA"/>
</dbReference>
<evidence type="ECO:0000256" key="1">
    <source>
        <dbReference type="ARBA" id="ARBA00004571"/>
    </source>
</evidence>
<name>A0A7X5LN02_9ALTE</name>
<reference evidence="13 14" key="1">
    <citation type="submission" date="2020-01" db="EMBL/GenBank/DDBJ databases">
        <authorList>
            <person name="Chen J."/>
            <person name="Zhu S."/>
            <person name="Yang J."/>
        </authorList>
    </citation>
    <scope>NUCLEOTIDE SEQUENCE [LARGE SCALE GENOMIC DNA]</scope>
    <source>
        <strain evidence="13 14">345S023</strain>
    </source>
</reference>
<proteinExistence type="inferred from homology"/>
<dbReference type="InterPro" id="IPR012910">
    <property type="entry name" value="Plug_dom"/>
</dbReference>
<evidence type="ECO:0000256" key="8">
    <source>
        <dbReference type="PROSITE-ProRule" id="PRU01360"/>
    </source>
</evidence>
<gene>
    <name evidence="13" type="ORF">GTH32_14435</name>
</gene>
<comment type="caution">
    <text evidence="13">The sequence shown here is derived from an EMBL/GenBank/DDBJ whole genome shotgun (WGS) entry which is preliminary data.</text>
</comment>
<feature type="domain" description="TonB-dependent receptor-like beta-barrel" evidence="11">
    <location>
        <begin position="372"/>
        <end position="850"/>
    </location>
</feature>
<dbReference type="InterPro" id="IPR036942">
    <property type="entry name" value="Beta-barrel_TonB_sf"/>
</dbReference>
<dbReference type="GO" id="GO:0009279">
    <property type="term" value="C:cell outer membrane"/>
    <property type="evidence" value="ECO:0007669"/>
    <property type="project" value="UniProtKB-SubCell"/>
</dbReference>
<feature type="signal peptide" evidence="10">
    <location>
        <begin position="1"/>
        <end position="31"/>
    </location>
</feature>
<keyword evidence="6 8" id="KW-0472">Membrane</keyword>
<protein>
    <submittedName>
        <fullName evidence="13">TonB-dependent receptor</fullName>
    </submittedName>
</protein>
<evidence type="ECO:0000256" key="6">
    <source>
        <dbReference type="ARBA" id="ARBA00023136"/>
    </source>
</evidence>
<evidence type="ECO:0000313" key="13">
    <source>
        <dbReference type="EMBL" id="NDV92375.1"/>
    </source>
</evidence>
<accession>A0A7X5LN02</accession>
<comment type="similarity">
    <text evidence="8 9">Belongs to the TonB-dependent receptor family.</text>
</comment>
<dbReference type="SUPFAM" id="SSF56935">
    <property type="entry name" value="Porins"/>
    <property type="match status" value="1"/>
</dbReference>
<evidence type="ECO:0000256" key="5">
    <source>
        <dbReference type="ARBA" id="ARBA00023077"/>
    </source>
</evidence>
<dbReference type="Gene3D" id="2.40.170.20">
    <property type="entry name" value="TonB-dependent receptor, beta-barrel domain"/>
    <property type="match status" value="1"/>
</dbReference>
<keyword evidence="13" id="KW-0675">Receptor</keyword>
<dbReference type="InterPro" id="IPR037066">
    <property type="entry name" value="Plug_dom_sf"/>
</dbReference>